<evidence type="ECO:0000313" key="4">
    <source>
        <dbReference type="EMBL" id="ARU56701.1"/>
    </source>
</evidence>
<proteinExistence type="inferred from homology"/>
<dbReference type="GO" id="GO:0008270">
    <property type="term" value="F:zinc ion binding"/>
    <property type="evidence" value="ECO:0007669"/>
    <property type="project" value="InterPro"/>
</dbReference>
<dbReference type="Proteomes" id="UP000196027">
    <property type="component" value="Chromosome"/>
</dbReference>
<sequence>MKAEVSYASWLPDQYYTGVISGSQWSPQPDGSPLTLTYSFPQLAEHFGPTSSQGYQNHTTRNEPYRDSFNPLHSDYQDLVRDILLSIEKFANIRFVEVAPDQSSDIRVASTGMSENYAGLSYTPTPIQPFNDALIKHPLSAYNTSGDVWMNSDWLSTNPYLDIVRYVLVHELGHSLGLEHSHEGGLPDSPYTNEVVPALYEYNRYTAMSYNAWPEFIDTGTLTHWSSASTFMPLDLDALQFLYGKAQDTKNDTYIINNSLTSPNNLGIGLLALSNNTDSFKHQYTNSYITIADSGGRNTIIINNSGDLDISLIPGSWSTTGGGYALDKLQDANVFLHEDTRVNEVITSSGNDRIQGNNYGNIITSGTGNDLIITGRGDDTVKAGSGDDTVRWSHGIDSINGDEGLDRLTIPKNLESFKVDITDGTFSIRDLDSGYITSMVGIERVEFNDNTIELENFEHNLISNNLSLFASPGDLQGSEIIPTNTALEDRTISSTEAQLYRLYLGTFQRKPDQEGFNWWLQKINNKEMELRDLSDVFLYSDELMHWADLDNSGLLGNAELVAFMRQNSLDLPFENSEIIWEKTILSESLWQTSLDSNEVTQIELYENILFSNEFALATAPIVSAWDFLS</sequence>
<dbReference type="EMBL" id="CP021425">
    <property type="protein sequence ID" value="ARU56701.1"/>
    <property type="molecule type" value="Genomic_DNA"/>
</dbReference>
<keyword evidence="5" id="KW-1185">Reference proteome</keyword>
<dbReference type="InterPro" id="IPR001343">
    <property type="entry name" value="Hemolysn_Ca-bd"/>
</dbReference>
<dbReference type="InterPro" id="IPR034033">
    <property type="entry name" value="Serralysin-like"/>
</dbReference>
<comment type="similarity">
    <text evidence="1">Belongs to the peptidase M10B family.</text>
</comment>
<dbReference type="AlphaFoldDB" id="A0A1Y0I8B4"/>
<dbReference type="SMART" id="SM00235">
    <property type="entry name" value="ZnMc"/>
    <property type="match status" value="1"/>
</dbReference>
<protein>
    <recommendedName>
        <fullName evidence="3">Peptidase metallopeptidase domain-containing protein</fullName>
    </recommendedName>
</protein>
<dbReference type="GO" id="GO:0008237">
    <property type="term" value="F:metallopeptidase activity"/>
    <property type="evidence" value="ECO:0007669"/>
    <property type="project" value="InterPro"/>
</dbReference>
<dbReference type="InterPro" id="IPR011049">
    <property type="entry name" value="Serralysin-like_metalloprot_C"/>
</dbReference>
<accession>A0A1Y0I8B4</accession>
<feature type="domain" description="Peptidase metallopeptidase" evidence="3">
    <location>
        <begin position="21"/>
        <end position="218"/>
    </location>
</feature>
<evidence type="ECO:0000313" key="5">
    <source>
        <dbReference type="Proteomes" id="UP000196027"/>
    </source>
</evidence>
<dbReference type="OrthoDB" id="733404at2"/>
<dbReference type="GO" id="GO:0006508">
    <property type="term" value="P:proteolysis"/>
    <property type="evidence" value="ECO:0007669"/>
    <property type="project" value="InterPro"/>
</dbReference>
<gene>
    <name evidence="4" type="ORF">OLMES_2651</name>
</gene>
<dbReference type="PROSITE" id="PS00018">
    <property type="entry name" value="EF_HAND_1"/>
    <property type="match status" value="1"/>
</dbReference>
<dbReference type="GO" id="GO:0005509">
    <property type="term" value="F:calcium ion binding"/>
    <property type="evidence" value="ECO:0007669"/>
    <property type="project" value="InterPro"/>
</dbReference>
<dbReference type="Gene3D" id="2.150.10.10">
    <property type="entry name" value="Serralysin-like metalloprotease, C-terminal"/>
    <property type="match status" value="1"/>
</dbReference>
<name>A0A1Y0I8B4_9GAMM</name>
<dbReference type="KEGG" id="ome:OLMES_2651"/>
<dbReference type="RefSeq" id="WP_087461665.1">
    <property type="nucleotide sequence ID" value="NZ_CP021425.1"/>
</dbReference>
<keyword evidence="2" id="KW-0106">Calcium</keyword>
<organism evidence="4 5">
    <name type="scientific">Oleiphilus messinensis</name>
    <dbReference type="NCBI Taxonomy" id="141451"/>
    <lineage>
        <taxon>Bacteria</taxon>
        <taxon>Pseudomonadati</taxon>
        <taxon>Pseudomonadota</taxon>
        <taxon>Gammaproteobacteria</taxon>
        <taxon>Oceanospirillales</taxon>
        <taxon>Oleiphilaceae</taxon>
        <taxon>Oleiphilus</taxon>
    </lineage>
</organism>
<evidence type="ECO:0000259" key="3">
    <source>
        <dbReference type="SMART" id="SM00235"/>
    </source>
</evidence>
<dbReference type="InterPro" id="IPR018247">
    <property type="entry name" value="EF_Hand_1_Ca_BS"/>
</dbReference>
<evidence type="ECO:0000256" key="1">
    <source>
        <dbReference type="ARBA" id="ARBA00009490"/>
    </source>
</evidence>
<dbReference type="SUPFAM" id="SSF55486">
    <property type="entry name" value="Metalloproteases ('zincins'), catalytic domain"/>
    <property type="match status" value="1"/>
</dbReference>
<dbReference type="InterPro" id="IPR024079">
    <property type="entry name" value="MetalloPept_cat_dom_sf"/>
</dbReference>
<dbReference type="Gene3D" id="3.40.390.10">
    <property type="entry name" value="Collagenase (Catalytic Domain)"/>
    <property type="match status" value="1"/>
</dbReference>
<evidence type="ECO:0000256" key="2">
    <source>
        <dbReference type="ARBA" id="ARBA00022837"/>
    </source>
</evidence>
<dbReference type="CDD" id="cd04277">
    <property type="entry name" value="ZnMc_serralysin_like"/>
    <property type="match status" value="1"/>
</dbReference>
<dbReference type="Pfam" id="PF00353">
    <property type="entry name" value="HemolysinCabind"/>
    <property type="match status" value="1"/>
</dbReference>
<dbReference type="InterPro" id="IPR006026">
    <property type="entry name" value="Peptidase_Metallo"/>
</dbReference>
<dbReference type="SUPFAM" id="SSF51120">
    <property type="entry name" value="beta-Roll"/>
    <property type="match status" value="1"/>
</dbReference>
<reference evidence="4 5" key="1">
    <citation type="submission" date="2017-05" db="EMBL/GenBank/DDBJ databases">
        <title>Genomic insights into alkan degradation activity of Oleiphilus messinensis.</title>
        <authorList>
            <person name="Kozyavkin S.A."/>
            <person name="Slesarev A.I."/>
            <person name="Golyshin P.N."/>
            <person name="Korzhenkov A."/>
            <person name="Golyshina O.N."/>
            <person name="Toshchakov S.V."/>
        </authorList>
    </citation>
    <scope>NUCLEOTIDE SEQUENCE [LARGE SCALE GENOMIC DNA]</scope>
    <source>
        <strain evidence="4 5">ME102</strain>
    </source>
</reference>